<name>A0AAV1QYE6_9ROSI</name>
<protein>
    <submittedName>
        <fullName evidence="1">Uncharacterized protein</fullName>
    </submittedName>
</protein>
<evidence type="ECO:0000313" key="1">
    <source>
        <dbReference type="EMBL" id="CAK7325634.1"/>
    </source>
</evidence>
<dbReference type="Proteomes" id="UP001314170">
    <property type="component" value="Unassembled WGS sequence"/>
</dbReference>
<reference evidence="1 2" key="1">
    <citation type="submission" date="2024-01" db="EMBL/GenBank/DDBJ databases">
        <authorList>
            <person name="Waweru B."/>
        </authorList>
    </citation>
    <scope>NUCLEOTIDE SEQUENCE [LARGE SCALE GENOMIC DNA]</scope>
</reference>
<proteinExistence type="predicted"/>
<dbReference type="AlphaFoldDB" id="A0AAV1QYE6"/>
<organism evidence="1 2">
    <name type="scientific">Dovyalis caffra</name>
    <dbReference type="NCBI Taxonomy" id="77055"/>
    <lineage>
        <taxon>Eukaryota</taxon>
        <taxon>Viridiplantae</taxon>
        <taxon>Streptophyta</taxon>
        <taxon>Embryophyta</taxon>
        <taxon>Tracheophyta</taxon>
        <taxon>Spermatophyta</taxon>
        <taxon>Magnoliopsida</taxon>
        <taxon>eudicotyledons</taxon>
        <taxon>Gunneridae</taxon>
        <taxon>Pentapetalae</taxon>
        <taxon>rosids</taxon>
        <taxon>fabids</taxon>
        <taxon>Malpighiales</taxon>
        <taxon>Salicaceae</taxon>
        <taxon>Flacourtieae</taxon>
        <taxon>Dovyalis</taxon>
    </lineage>
</organism>
<accession>A0AAV1QYE6</accession>
<comment type="caution">
    <text evidence="1">The sequence shown here is derived from an EMBL/GenBank/DDBJ whole genome shotgun (WGS) entry which is preliminary data.</text>
</comment>
<gene>
    <name evidence="1" type="ORF">DCAF_LOCUS3316</name>
</gene>
<dbReference type="EMBL" id="CAWUPB010000850">
    <property type="protein sequence ID" value="CAK7325634.1"/>
    <property type="molecule type" value="Genomic_DNA"/>
</dbReference>
<keyword evidence="2" id="KW-1185">Reference proteome</keyword>
<sequence length="136" mass="15525">MEAKKLLKDKKLWFASFLIAWAAALQHSGVVAKVLELTETSSRFHLLYPNYSNPWKMVSDSTVLEVIRARGVVELWKARVLAKNPVQREMLHECKPPCFYRDNLIHGAPANPRRHANARRSDLVTLIDNNHKGIVA</sequence>
<evidence type="ECO:0000313" key="2">
    <source>
        <dbReference type="Proteomes" id="UP001314170"/>
    </source>
</evidence>